<organism evidence="3 4">
    <name type="scientific">Spirulina subsalsa FACHB-351</name>
    <dbReference type="NCBI Taxonomy" id="234711"/>
    <lineage>
        <taxon>Bacteria</taxon>
        <taxon>Bacillati</taxon>
        <taxon>Cyanobacteriota</taxon>
        <taxon>Cyanophyceae</taxon>
        <taxon>Spirulinales</taxon>
        <taxon>Spirulinaceae</taxon>
        <taxon>Spirulina</taxon>
    </lineage>
</organism>
<comment type="caution">
    <text evidence="3">The sequence shown here is derived from an EMBL/GenBank/DDBJ whole genome shotgun (WGS) entry which is preliminary data.</text>
</comment>
<keyword evidence="3" id="KW-0406">Ion transport</keyword>
<keyword evidence="3" id="KW-0813">Transport</keyword>
<dbReference type="Pfam" id="PF07885">
    <property type="entry name" value="Ion_trans_2"/>
    <property type="match status" value="1"/>
</dbReference>
<dbReference type="SUPFAM" id="SSF81324">
    <property type="entry name" value="Voltage-gated potassium channels"/>
    <property type="match status" value="1"/>
</dbReference>
<keyword evidence="4" id="KW-1185">Reference proteome</keyword>
<feature type="transmembrane region" description="Helical" evidence="1">
    <location>
        <begin position="88"/>
        <end position="110"/>
    </location>
</feature>
<dbReference type="InterPro" id="IPR013099">
    <property type="entry name" value="K_chnl_dom"/>
</dbReference>
<feature type="domain" description="Potassium channel" evidence="2">
    <location>
        <begin position="163"/>
        <end position="235"/>
    </location>
</feature>
<accession>A0ABT3L7A5</accession>
<feature type="transmembrane region" description="Helical" evidence="1">
    <location>
        <begin position="144"/>
        <end position="163"/>
    </location>
</feature>
<gene>
    <name evidence="3" type="ORF">K4A83_12400</name>
</gene>
<name>A0ABT3L7A5_9CYAN</name>
<evidence type="ECO:0000313" key="3">
    <source>
        <dbReference type="EMBL" id="MCW6037062.1"/>
    </source>
</evidence>
<protein>
    <submittedName>
        <fullName evidence="3">Potassium channel family protein</fullName>
    </submittedName>
</protein>
<keyword evidence="3" id="KW-0407">Ion channel</keyword>
<dbReference type="GO" id="GO:0034220">
    <property type="term" value="P:monoatomic ion transmembrane transport"/>
    <property type="evidence" value="ECO:0007669"/>
    <property type="project" value="UniProtKB-KW"/>
</dbReference>
<dbReference type="Proteomes" id="UP001526426">
    <property type="component" value="Unassembled WGS sequence"/>
</dbReference>
<evidence type="ECO:0000313" key="4">
    <source>
        <dbReference type="Proteomes" id="UP001526426"/>
    </source>
</evidence>
<feature type="transmembrane region" description="Helical" evidence="1">
    <location>
        <begin position="61"/>
        <end position="82"/>
    </location>
</feature>
<keyword evidence="1" id="KW-1133">Transmembrane helix</keyword>
<dbReference type="EMBL" id="JAIHOM010000055">
    <property type="protein sequence ID" value="MCW6037062.1"/>
    <property type="molecule type" value="Genomic_DNA"/>
</dbReference>
<proteinExistence type="predicted"/>
<evidence type="ECO:0000256" key="1">
    <source>
        <dbReference type="SAM" id="Phobius"/>
    </source>
</evidence>
<reference evidence="3 4" key="1">
    <citation type="submission" date="2021-08" db="EMBL/GenBank/DDBJ databases">
        <title>Draft genome sequence of Spirulina subsalsa with high tolerance to salinity and hype-accumulation of phycocyanin.</title>
        <authorList>
            <person name="Pei H."/>
            <person name="Jiang L."/>
        </authorList>
    </citation>
    <scope>NUCLEOTIDE SEQUENCE [LARGE SCALE GENOMIC DNA]</scope>
    <source>
        <strain evidence="3 4">FACHB-351</strain>
    </source>
</reference>
<evidence type="ECO:0000259" key="2">
    <source>
        <dbReference type="Pfam" id="PF07885"/>
    </source>
</evidence>
<dbReference type="Gene3D" id="1.10.287.70">
    <property type="match status" value="1"/>
</dbReference>
<sequence>MSNTPPTPPPHLPLSQEELIQAIAQSLGEKLNLAIATDESLEVIADDIYPRYPRVIFVRKLMTGAVIGFLIYALINIFHGVFRDNPAFLWGVACSVATVVTGLMLILLLITEIFRGAGKDHELEIKQGSYLIKEYQFIPSLDRFGMVLFLLGICFLSILLGFASLYTDLWRHHPAHFTGLQDGFLAIYFSIVTFSTVGYGDIHPTSLLARTVAICEIFLAMFFSLVVLSTTLSWVLAHKRQQQEISIKQRIRERKQQRAQQQAT</sequence>
<dbReference type="RefSeq" id="WP_265264893.1">
    <property type="nucleotide sequence ID" value="NZ_JAIHOM010000055.1"/>
</dbReference>
<keyword evidence="1" id="KW-0472">Membrane</keyword>
<keyword evidence="1" id="KW-0812">Transmembrane</keyword>
<feature type="transmembrane region" description="Helical" evidence="1">
    <location>
        <begin position="214"/>
        <end position="237"/>
    </location>
</feature>
<feature type="transmembrane region" description="Helical" evidence="1">
    <location>
        <begin position="183"/>
        <end position="202"/>
    </location>
</feature>